<dbReference type="InterPro" id="IPR029063">
    <property type="entry name" value="SAM-dependent_MTases_sf"/>
</dbReference>
<sequence length="312" mass="34331">MTTLIKRASAEARAFKQTANATQSDETASQTAKVTKRPRRAAAAAAADDLDNAPVIEAPRKPRFAPVTFSEENGVRYLHFGTEWVQGAMRLAKPLHIELEYAQQMMAWLLFLATPERIVQLGLGAAALTKFAHRYLRPAKVEAIELNPAVVVAARTMFDLPYDDARLTVRELDAWDFVQDRANHGTIGALQIDVYDATARGPVLDSVAFYRAVRACLTDAGVATINLFGDHPSFVRNMKRLNEAFEGRVIALPEVHEGNRVALAFSGPALEVTFDALEKRARLLESKLGLPAHQWVKALRESSGQHGATFSI</sequence>
<dbReference type="Proteomes" id="UP000295606">
    <property type="component" value="Unassembled WGS sequence"/>
</dbReference>
<dbReference type="PANTHER" id="PTHR43317">
    <property type="entry name" value="THERMOSPERMINE SYNTHASE ACAULIS5"/>
    <property type="match status" value="1"/>
</dbReference>
<proteinExistence type="predicted"/>
<evidence type="ECO:0000313" key="4">
    <source>
        <dbReference type="Proteomes" id="UP000295606"/>
    </source>
</evidence>
<dbReference type="SUPFAM" id="SSF53335">
    <property type="entry name" value="S-adenosyl-L-methionine-dependent methyltransferases"/>
    <property type="match status" value="1"/>
</dbReference>
<evidence type="ECO:0000256" key="1">
    <source>
        <dbReference type="ARBA" id="ARBA00023115"/>
    </source>
</evidence>
<evidence type="ECO:0000313" key="3">
    <source>
        <dbReference type="EMBL" id="TDG09207.1"/>
    </source>
</evidence>
<reference evidence="3 4" key="1">
    <citation type="submission" date="2019-03" db="EMBL/GenBank/DDBJ databases">
        <title>Paraburkholderia sp. isolated from native Mimosa gymnas in Guartela State Park, Brazil.</title>
        <authorList>
            <person name="Paulitsch F."/>
            <person name="Hungria M."/>
            <person name="Delamuta J.R.M."/>
            <person name="Ribeiro R.A."/>
            <person name="Dall'Agnol R."/>
            <person name="Silva J.S.B."/>
        </authorList>
    </citation>
    <scope>NUCLEOTIDE SEQUENCE [LARGE SCALE GENOMIC DNA]</scope>
    <source>
        <strain evidence="3 4">CNPSo 3008</strain>
    </source>
</reference>
<dbReference type="GO" id="GO:0006596">
    <property type="term" value="P:polyamine biosynthetic process"/>
    <property type="evidence" value="ECO:0007669"/>
    <property type="project" value="UniProtKB-KW"/>
</dbReference>
<organism evidence="3 4">
    <name type="scientific">Paraburkholderia guartelaensis</name>
    <dbReference type="NCBI Taxonomy" id="2546446"/>
    <lineage>
        <taxon>Bacteria</taxon>
        <taxon>Pseudomonadati</taxon>
        <taxon>Pseudomonadota</taxon>
        <taxon>Betaproteobacteria</taxon>
        <taxon>Burkholderiales</taxon>
        <taxon>Burkholderiaceae</taxon>
        <taxon>Paraburkholderia</taxon>
    </lineage>
</organism>
<feature type="region of interest" description="Disordered" evidence="2">
    <location>
        <begin position="15"/>
        <end position="38"/>
    </location>
</feature>
<dbReference type="RefSeq" id="WP_133181975.1">
    <property type="nucleotide sequence ID" value="NZ_SMOD01000005.1"/>
</dbReference>
<accession>A0A4R5LIJ9</accession>
<name>A0A4R5LIJ9_9BURK</name>
<keyword evidence="1" id="KW-0620">Polyamine biosynthesis</keyword>
<dbReference type="EMBL" id="SMOD01000005">
    <property type="protein sequence ID" value="TDG09207.1"/>
    <property type="molecule type" value="Genomic_DNA"/>
</dbReference>
<comment type="caution">
    <text evidence="3">The sequence shown here is derived from an EMBL/GenBank/DDBJ whole genome shotgun (WGS) entry which is preliminary data.</text>
</comment>
<dbReference type="Gene3D" id="3.40.50.150">
    <property type="entry name" value="Vaccinia Virus protein VP39"/>
    <property type="match status" value="1"/>
</dbReference>
<evidence type="ECO:0000256" key="2">
    <source>
        <dbReference type="SAM" id="MobiDB-lite"/>
    </source>
</evidence>
<gene>
    <name evidence="3" type="ORF">E1N52_08790</name>
</gene>
<feature type="compositionally biased region" description="Polar residues" evidence="2">
    <location>
        <begin position="17"/>
        <end position="33"/>
    </location>
</feature>
<dbReference type="AlphaFoldDB" id="A0A4R5LIJ9"/>
<dbReference type="OrthoDB" id="117774at2"/>
<protein>
    <submittedName>
        <fullName evidence="3">Spermidine synthase</fullName>
    </submittedName>
</protein>
<dbReference type="PANTHER" id="PTHR43317:SF1">
    <property type="entry name" value="THERMOSPERMINE SYNTHASE ACAULIS5"/>
    <property type="match status" value="1"/>
</dbReference>